<dbReference type="AlphaFoldDB" id="A0A2T0K6S1"/>
<dbReference type="EMBL" id="PVMZ01000012">
    <property type="protein sequence ID" value="PRX18700.1"/>
    <property type="molecule type" value="Genomic_DNA"/>
</dbReference>
<feature type="region of interest" description="Disordered" evidence="1">
    <location>
        <begin position="1"/>
        <end position="22"/>
    </location>
</feature>
<organism evidence="2 3">
    <name type="scientific">Actinoplanes italicus</name>
    <dbReference type="NCBI Taxonomy" id="113567"/>
    <lineage>
        <taxon>Bacteria</taxon>
        <taxon>Bacillati</taxon>
        <taxon>Actinomycetota</taxon>
        <taxon>Actinomycetes</taxon>
        <taxon>Micromonosporales</taxon>
        <taxon>Micromonosporaceae</taxon>
        <taxon>Actinoplanes</taxon>
    </lineage>
</organism>
<feature type="compositionally biased region" description="Pro residues" evidence="1">
    <location>
        <begin position="1"/>
        <end position="10"/>
    </location>
</feature>
<evidence type="ECO:0000313" key="2">
    <source>
        <dbReference type="EMBL" id="PRX18700.1"/>
    </source>
</evidence>
<evidence type="ECO:0008006" key="4">
    <source>
        <dbReference type="Google" id="ProtNLM"/>
    </source>
</evidence>
<comment type="caution">
    <text evidence="2">The sequence shown here is derived from an EMBL/GenBank/DDBJ whole genome shotgun (WGS) entry which is preliminary data.</text>
</comment>
<keyword evidence="3" id="KW-1185">Reference proteome</keyword>
<evidence type="ECO:0000313" key="3">
    <source>
        <dbReference type="Proteomes" id="UP000239415"/>
    </source>
</evidence>
<gene>
    <name evidence="2" type="ORF">CLV67_112175</name>
</gene>
<proteinExistence type="predicted"/>
<reference evidence="2 3" key="1">
    <citation type="submission" date="2018-03" db="EMBL/GenBank/DDBJ databases">
        <title>Genomic Encyclopedia of Archaeal and Bacterial Type Strains, Phase II (KMG-II): from individual species to whole genera.</title>
        <authorList>
            <person name="Goeker M."/>
        </authorList>
    </citation>
    <scope>NUCLEOTIDE SEQUENCE [LARGE SCALE GENOMIC DNA]</scope>
    <source>
        <strain evidence="2 3">DSM 43146</strain>
    </source>
</reference>
<accession>A0A2T0K6S1</accession>
<sequence>MPRPILPHPPATASRRPSLLPPPRPVAGAHVYSALMNLHEALAGAMRDAAGARRFVEEFAAHHSGPITPGDGYDEAEVSATEDRLGFALPAALREAYIHYGRRDDLVACQDYLLAPGELKPDRTGTVLVFRSENQSVTHWGVPLARIGEPDPPVVYHDDTVGWRPWMDRLSSACMEMVLSEWILGGDRDAPGRADNRTLTEEAVAVLEARAQRLPLPGYPQWAAPDDPPVRWFTMPGTVLRDDGTTWLWARTETKKQLRQLRRLLPGDWLLS</sequence>
<evidence type="ECO:0000256" key="1">
    <source>
        <dbReference type="SAM" id="MobiDB-lite"/>
    </source>
</evidence>
<name>A0A2T0K6S1_9ACTN</name>
<dbReference type="Proteomes" id="UP000239415">
    <property type="component" value="Unassembled WGS sequence"/>
</dbReference>
<protein>
    <recommendedName>
        <fullName evidence="4">Knr4/Smi1-like domain-containing protein</fullName>
    </recommendedName>
</protein>